<dbReference type="InterPro" id="IPR048284">
    <property type="entry name" value="EryCIII-like_N"/>
</dbReference>
<dbReference type="InterPro" id="IPR010610">
    <property type="entry name" value="EryCIII-like_C"/>
</dbReference>
<evidence type="ECO:0000313" key="6">
    <source>
        <dbReference type="EMBL" id="GFJ87131.1"/>
    </source>
</evidence>
<name>A0A6V8KXH8_9ACTN</name>
<evidence type="ECO:0000256" key="2">
    <source>
        <dbReference type="ARBA" id="ARBA00022676"/>
    </source>
</evidence>
<dbReference type="Gene3D" id="3.40.50.2000">
    <property type="entry name" value="Glycogen Phosphorylase B"/>
    <property type="match status" value="2"/>
</dbReference>
<dbReference type="PANTHER" id="PTHR48050:SF13">
    <property type="entry name" value="STEROL 3-BETA-GLUCOSYLTRANSFERASE UGT80A2"/>
    <property type="match status" value="1"/>
</dbReference>
<dbReference type="Proteomes" id="UP000482960">
    <property type="component" value="Unassembled WGS sequence"/>
</dbReference>
<comment type="similarity">
    <text evidence="1">Belongs to the glycosyltransferase 28 family.</text>
</comment>
<dbReference type="RefSeq" id="WP_173073935.1">
    <property type="nucleotide sequence ID" value="NZ_BAABJB010000016.1"/>
</dbReference>
<dbReference type="InterPro" id="IPR050426">
    <property type="entry name" value="Glycosyltransferase_28"/>
</dbReference>
<protein>
    <submittedName>
        <fullName evidence="6">Glycosyl transferase</fullName>
    </submittedName>
</protein>
<evidence type="ECO:0000256" key="1">
    <source>
        <dbReference type="ARBA" id="ARBA00006962"/>
    </source>
</evidence>
<keyword evidence="3 6" id="KW-0808">Transferase</keyword>
<reference evidence="6 7" key="1">
    <citation type="submission" date="2020-03" db="EMBL/GenBank/DDBJ databases">
        <title>Whole genome shotgun sequence of Phytohabitans rumicis NBRC 108638.</title>
        <authorList>
            <person name="Komaki H."/>
            <person name="Tamura T."/>
        </authorList>
    </citation>
    <scope>NUCLEOTIDE SEQUENCE [LARGE SCALE GENOMIC DNA]</scope>
    <source>
        <strain evidence="6 7">NBRC 108638</strain>
    </source>
</reference>
<dbReference type="AlphaFoldDB" id="A0A6V8KXH8"/>
<feature type="domain" description="Erythromycin biosynthesis protein CIII-like C-terminal" evidence="4">
    <location>
        <begin position="244"/>
        <end position="392"/>
    </location>
</feature>
<proteinExistence type="inferred from homology"/>
<evidence type="ECO:0000256" key="3">
    <source>
        <dbReference type="ARBA" id="ARBA00022679"/>
    </source>
</evidence>
<accession>A0A6V8KXH8</accession>
<evidence type="ECO:0000259" key="5">
    <source>
        <dbReference type="Pfam" id="PF21036"/>
    </source>
</evidence>
<dbReference type="SUPFAM" id="SSF53756">
    <property type="entry name" value="UDP-Glycosyltransferase/glycogen phosphorylase"/>
    <property type="match status" value="1"/>
</dbReference>
<dbReference type="CDD" id="cd03784">
    <property type="entry name" value="GT1_Gtf-like"/>
    <property type="match status" value="1"/>
</dbReference>
<dbReference type="PANTHER" id="PTHR48050">
    <property type="entry name" value="STEROL 3-BETA-GLUCOSYLTRANSFERASE"/>
    <property type="match status" value="1"/>
</dbReference>
<reference evidence="6 7" key="2">
    <citation type="submission" date="2020-03" db="EMBL/GenBank/DDBJ databases">
        <authorList>
            <person name="Ichikawa N."/>
            <person name="Kimura A."/>
            <person name="Kitahashi Y."/>
            <person name="Uohara A."/>
        </authorList>
    </citation>
    <scope>NUCLEOTIDE SEQUENCE [LARGE SCALE GENOMIC DNA]</scope>
    <source>
        <strain evidence="6 7">NBRC 108638</strain>
    </source>
</reference>
<keyword evidence="2" id="KW-0328">Glycosyltransferase</keyword>
<dbReference type="GO" id="GO:0017000">
    <property type="term" value="P:antibiotic biosynthetic process"/>
    <property type="evidence" value="ECO:0007669"/>
    <property type="project" value="UniProtKB-ARBA"/>
</dbReference>
<dbReference type="InterPro" id="IPR002213">
    <property type="entry name" value="UDP_glucos_trans"/>
</dbReference>
<dbReference type="GO" id="GO:0008194">
    <property type="term" value="F:UDP-glycosyltransferase activity"/>
    <property type="evidence" value="ECO:0007669"/>
    <property type="project" value="InterPro"/>
</dbReference>
<feature type="domain" description="Erythromycin biosynthesis protein CIII-like N-terminal" evidence="5">
    <location>
        <begin position="22"/>
        <end position="226"/>
    </location>
</feature>
<evidence type="ECO:0000313" key="7">
    <source>
        <dbReference type="Proteomes" id="UP000482960"/>
    </source>
</evidence>
<keyword evidence="7" id="KW-1185">Reference proteome</keyword>
<organism evidence="6 7">
    <name type="scientific">Phytohabitans rumicis</name>
    <dbReference type="NCBI Taxonomy" id="1076125"/>
    <lineage>
        <taxon>Bacteria</taxon>
        <taxon>Bacillati</taxon>
        <taxon>Actinomycetota</taxon>
        <taxon>Actinomycetes</taxon>
        <taxon>Micromonosporales</taxon>
        <taxon>Micromonosporaceae</taxon>
    </lineage>
</organism>
<dbReference type="Pfam" id="PF06722">
    <property type="entry name" value="EryCIII-like_C"/>
    <property type="match status" value="1"/>
</dbReference>
<comment type="caution">
    <text evidence="6">The sequence shown here is derived from an EMBL/GenBank/DDBJ whole genome shotgun (WGS) entry which is preliminary data.</text>
</comment>
<evidence type="ECO:0000259" key="4">
    <source>
        <dbReference type="Pfam" id="PF06722"/>
    </source>
</evidence>
<sequence>MRVLVTPLAVHSHFFSMVPLLWACRVAGHEVLVASQPRLVGSAIGAGLPAVAVGRSGDFQTDAVDLMRRHMAGDPEVPSMAEPWIRTARTCAADLVDLGRSWRPDLVLTDPMAYAGPLVADALGVPLVRLLWGPDWPRFGFGFGGHPEGGHPERWPASLVELFESYGARTAVDFAVHTLDLFPPSLQVPGLANRTSVRFVPYSGPGTVPRWLARPPDRPRVCVTWGTNTTVYAGPQSFLVPEILAGLDGLDVELVLALSGPNLALSGPDRERLGDLPAGARLVEHLPLDLVLPSCAALVSQGGAGAMGTAAAHGVPHVVVPVMADQPTNAGLVAATGAGFALYDRPLDPADVRAAVTAAAFDPQPRAAATRLREEILALPTPAQTVPLLENLAAAGVSRPGGRDTGSATR</sequence>
<dbReference type="GO" id="GO:0016758">
    <property type="term" value="F:hexosyltransferase activity"/>
    <property type="evidence" value="ECO:0007669"/>
    <property type="project" value="UniProtKB-ARBA"/>
</dbReference>
<dbReference type="Pfam" id="PF21036">
    <property type="entry name" value="EryCIII-like_N"/>
    <property type="match status" value="1"/>
</dbReference>
<gene>
    <name evidence="6" type="ORF">Prum_007730</name>
</gene>
<dbReference type="EMBL" id="BLPG01000001">
    <property type="protein sequence ID" value="GFJ87131.1"/>
    <property type="molecule type" value="Genomic_DNA"/>
</dbReference>